<reference evidence="3" key="1">
    <citation type="journal article" date="2009" name="Science">
        <title>The B73 maize genome: complexity, diversity, and dynamics.</title>
        <authorList>
            <person name="Schnable P.S."/>
            <person name="Ware D."/>
            <person name="Fulton R.S."/>
            <person name="Stein J.C."/>
            <person name="Wei F."/>
            <person name="Pasternak S."/>
            <person name="Liang C."/>
            <person name="Zhang J."/>
            <person name="Fulton L."/>
            <person name="Graves T.A."/>
            <person name="Minx P."/>
            <person name="Reily A.D."/>
            <person name="Courtney L."/>
            <person name="Kruchowski S.S."/>
            <person name="Tomlinson C."/>
            <person name="Strong C."/>
            <person name="Delehaunty K."/>
            <person name="Fronick C."/>
            <person name="Courtney B."/>
            <person name="Rock S.M."/>
            <person name="Belter E."/>
            <person name="Du F."/>
            <person name="Kim K."/>
            <person name="Abbott R.M."/>
            <person name="Cotton M."/>
            <person name="Levy A."/>
            <person name="Marchetto P."/>
            <person name="Ochoa K."/>
            <person name="Jackson S.M."/>
            <person name="Gillam B."/>
            <person name="Chen W."/>
            <person name="Yan L."/>
            <person name="Higginbotham J."/>
            <person name="Cardenas M."/>
            <person name="Waligorski J."/>
            <person name="Applebaum E."/>
            <person name="Phelps L."/>
            <person name="Falcone J."/>
            <person name="Kanchi K."/>
            <person name="Thane T."/>
            <person name="Scimone A."/>
            <person name="Thane N."/>
            <person name="Henke J."/>
            <person name="Wang T."/>
            <person name="Ruppert J."/>
            <person name="Shah N."/>
            <person name="Rotter K."/>
            <person name="Hodges J."/>
            <person name="Ingenthron E."/>
            <person name="Cordes M."/>
            <person name="Kohlberg S."/>
            <person name="Sgro J."/>
            <person name="Delgado B."/>
            <person name="Mead K."/>
            <person name="Chinwalla A."/>
            <person name="Leonard S."/>
            <person name="Crouse K."/>
            <person name="Collura K."/>
            <person name="Kudrna D."/>
            <person name="Currie J."/>
            <person name="He R."/>
            <person name="Angelova A."/>
            <person name="Rajasekar S."/>
            <person name="Mueller T."/>
            <person name="Lomeli R."/>
            <person name="Scara G."/>
            <person name="Ko A."/>
            <person name="Delaney K."/>
            <person name="Wissotski M."/>
            <person name="Lopez G."/>
            <person name="Campos D."/>
            <person name="Braidotti M."/>
            <person name="Ashley E."/>
            <person name="Golser W."/>
            <person name="Kim H."/>
            <person name="Lee S."/>
            <person name="Lin J."/>
            <person name="Dujmic Z."/>
            <person name="Kim W."/>
            <person name="Talag J."/>
            <person name="Zuccolo A."/>
            <person name="Fan C."/>
            <person name="Sebastian A."/>
            <person name="Kramer M."/>
            <person name="Spiegel L."/>
            <person name="Nascimento L."/>
            <person name="Zutavern T."/>
            <person name="Miller B."/>
            <person name="Ambroise C."/>
            <person name="Muller S."/>
            <person name="Spooner W."/>
            <person name="Narechania A."/>
            <person name="Ren L."/>
            <person name="Wei S."/>
            <person name="Kumari S."/>
            <person name="Faga B."/>
            <person name="Levy M.J."/>
            <person name="McMahan L."/>
            <person name="Van Buren P."/>
            <person name="Vaughn M.W."/>
            <person name="Ying K."/>
            <person name="Yeh C.-T."/>
            <person name="Emrich S.J."/>
            <person name="Jia Y."/>
            <person name="Kalyanaraman A."/>
            <person name="Hsia A.-P."/>
            <person name="Barbazuk W.B."/>
            <person name="Baucom R.S."/>
            <person name="Brutnell T.P."/>
            <person name="Carpita N.C."/>
            <person name="Chaparro C."/>
            <person name="Chia J.-M."/>
            <person name="Deragon J.-M."/>
            <person name="Estill J.C."/>
            <person name="Fu Y."/>
            <person name="Jeddeloh J.A."/>
            <person name="Han Y."/>
            <person name="Lee H."/>
            <person name="Li P."/>
            <person name="Lisch D.R."/>
            <person name="Liu S."/>
            <person name="Liu Z."/>
            <person name="Nagel D.H."/>
            <person name="McCann M.C."/>
            <person name="SanMiguel P."/>
            <person name="Myers A.M."/>
            <person name="Nettleton D."/>
            <person name="Nguyen J."/>
            <person name="Penning B.W."/>
            <person name="Ponnala L."/>
            <person name="Schneider K.L."/>
            <person name="Schwartz D.C."/>
            <person name="Sharma A."/>
            <person name="Soderlund C."/>
            <person name="Springer N.M."/>
            <person name="Sun Q."/>
            <person name="Wang H."/>
            <person name="Waterman M."/>
            <person name="Westerman R."/>
            <person name="Wolfgruber T.K."/>
            <person name="Yang L."/>
            <person name="Yu Y."/>
            <person name="Zhang L."/>
            <person name="Zhou S."/>
            <person name="Zhu Q."/>
            <person name="Bennetzen J.L."/>
            <person name="Dawe R.K."/>
            <person name="Jiang J."/>
            <person name="Jiang N."/>
            <person name="Presting G.G."/>
            <person name="Wessler S.R."/>
            <person name="Aluru S."/>
            <person name="Martienssen R.A."/>
            <person name="Clifton S.W."/>
            <person name="McCombie W.R."/>
            <person name="Wing R.A."/>
            <person name="Wilson R.K."/>
        </authorList>
    </citation>
    <scope>NUCLEOTIDE SEQUENCE [LARGE SCALE GENOMIC DNA]</scope>
    <source>
        <strain evidence="3">cv. B73</strain>
    </source>
</reference>
<evidence type="ECO:0000256" key="1">
    <source>
        <dbReference type="SAM" id="Phobius"/>
    </source>
</evidence>
<organism evidence="2 3">
    <name type="scientific">Zea mays</name>
    <name type="common">Maize</name>
    <dbReference type="NCBI Taxonomy" id="4577"/>
    <lineage>
        <taxon>Eukaryota</taxon>
        <taxon>Viridiplantae</taxon>
        <taxon>Streptophyta</taxon>
        <taxon>Embryophyta</taxon>
        <taxon>Tracheophyta</taxon>
        <taxon>Spermatophyta</taxon>
        <taxon>Magnoliopsida</taxon>
        <taxon>Liliopsida</taxon>
        <taxon>Poales</taxon>
        <taxon>Poaceae</taxon>
        <taxon>PACMAD clade</taxon>
        <taxon>Panicoideae</taxon>
        <taxon>Andropogonodae</taxon>
        <taxon>Andropogoneae</taxon>
        <taxon>Tripsacinae</taxon>
        <taxon>Zea</taxon>
    </lineage>
</organism>
<keyword evidence="1" id="KW-1133">Transmembrane helix</keyword>
<name>A0A804NRL2_MAIZE</name>
<protein>
    <submittedName>
        <fullName evidence="2">Uncharacterized protein</fullName>
    </submittedName>
</protein>
<keyword evidence="1" id="KW-0472">Membrane</keyword>
<feature type="transmembrane region" description="Helical" evidence="1">
    <location>
        <begin position="87"/>
        <end position="110"/>
    </location>
</feature>
<proteinExistence type="predicted"/>
<dbReference type="Gramene" id="Zm00001eb180710_T001">
    <property type="protein sequence ID" value="Zm00001eb180710_P001"/>
    <property type="gene ID" value="Zm00001eb180710"/>
</dbReference>
<dbReference type="InParanoid" id="A0A804NRL2"/>
<dbReference type="AlphaFoldDB" id="A0A804NRL2"/>
<keyword evidence="3" id="KW-1185">Reference proteome</keyword>
<keyword evidence="1" id="KW-0812">Transmembrane</keyword>
<dbReference type="Proteomes" id="UP000007305">
    <property type="component" value="Chromosome 4"/>
</dbReference>
<reference evidence="2" key="2">
    <citation type="submission" date="2019-07" db="EMBL/GenBank/DDBJ databases">
        <authorList>
            <person name="Seetharam A."/>
            <person name="Woodhouse M."/>
            <person name="Cannon E."/>
        </authorList>
    </citation>
    <scope>NUCLEOTIDE SEQUENCE [LARGE SCALE GENOMIC DNA]</scope>
    <source>
        <strain evidence="2">cv. B73</strain>
    </source>
</reference>
<dbReference type="EnsemblPlants" id="Zm00001eb180710_T001">
    <property type="protein sequence ID" value="Zm00001eb180710_P001"/>
    <property type="gene ID" value="Zm00001eb180710"/>
</dbReference>
<evidence type="ECO:0000313" key="3">
    <source>
        <dbReference type="Proteomes" id="UP000007305"/>
    </source>
</evidence>
<evidence type="ECO:0000313" key="2">
    <source>
        <dbReference type="EnsemblPlants" id="Zm00001eb180710_P001"/>
    </source>
</evidence>
<reference evidence="2" key="3">
    <citation type="submission" date="2021-05" db="UniProtKB">
        <authorList>
            <consortium name="EnsemblPlants"/>
        </authorList>
    </citation>
    <scope>IDENTIFICATION</scope>
    <source>
        <strain evidence="2">cv. B73</strain>
    </source>
</reference>
<accession>A0A804NRL2</accession>
<sequence>MLMKDNNAVFHQALPTTSQFLAQDGDRLKLQLSSAVTMSSDRACSTSADDPATNHDYMTVLSLKGILPCLFNKPFCLNLHWVLLMEISVSILFLAILMISGHCCFSVVGITASGHQGAPRCFKAQQEESQKCSSYRIALPNIDRICI</sequence>